<evidence type="ECO:0000256" key="1">
    <source>
        <dbReference type="ARBA" id="ARBA00004141"/>
    </source>
</evidence>
<dbReference type="Proteomes" id="UP001161390">
    <property type="component" value="Unassembled WGS sequence"/>
</dbReference>
<evidence type="ECO:0000256" key="2">
    <source>
        <dbReference type="ARBA" id="ARBA00006434"/>
    </source>
</evidence>
<gene>
    <name evidence="10" type="ORF">GCM10007854_23590</name>
</gene>
<dbReference type="RefSeq" id="WP_284372917.1">
    <property type="nucleotide sequence ID" value="NZ_BSNJ01000005.1"/>
</dbReference>
<protein>
    <submittedName>
        <fullName evidence="10">Sodium/glucose cotransporter 2</fullName>
    </submittedName>
</protein>
<dbReference type="PROSITE" id="PS00457">
    <property type="entry name" value="NA_SOLUT_SYMP_2"/>
    <property type="match status" value="1"/>
</dbReference>
<feature type="transmembrane region" description="Helical" evidence="9">
    <location>
        <begin position="150"/>
        <end position="172"/>
    </location>
</feature>
<feature type="transmembrane region" description="Helical" evidence="9">
    <location>
        <begin position="304"/>
        <end position="326"/>
    </location>
</feature>
<dbReference type="EMBL" id="BSNJ01000005">
    <property type="protein sequence ID" value="GLQ21404.1"/>
    <property type="molecule type" value="Genomic_DNA"/>
</dbReference>
<keyword evidence="7" id="KW-0406">Ion transport</keyword>
<dbReference type="Gene3D" id="1.20.1730.10">
    <property type="entry name" value="Sodium/glucose cotransporter"/>
    <property type="match status" value="1"/>
</dbReference>
<feature type="transmembrane region" description="Helical" evidence="9">
    <location>
        <begin position="267"/>
        <end position="292"/>
    </location>
</feature>
<feature type="transmembrane region" description="Helical" evidence="9">
    <location>
        <begin position="45"/>
        <end position="72"/>
    </location>
</feature>
<comment type="similarity">
    <text evidence="2 8">Belongs to the sodium:solute symporter (SSF) (TC 2.A.21) family.</text>
</comment>
<keyword evidence="5 9" id="KW-1133">Transmembrane helix</keyword>
<feature type="transmembrane region" description="Helical" evidence="9">
    <location>
        <begin position="78"/>
        <end position="96"/>
    </location>
</feature>
<dbReference type="Pfam" id="PF00474">
    <property type="entry name" value="SSF"/>
    <property type="match status" value="1"/>
</dbReference>
<name>A0ABQ5V3W2_9PROT</name>
<keyword evidence="3 9" id="KW-0812">Transmembrane</keyword>
<evidence type="ECO:0000256" key="9">
    <source>
        <dbReference type="SAM" id="Phobius"/>
    </source>
</evidence>
<keyword evidence="6 9" id="KW-0472">Membrane</keyword>
<feature type="transmembrane region" description="Helical" evidence="9">
    <location>
        <begin position="357"/>
        <end position="377"/>
    </location>
</feature>
<keyword evidence="7" id="KW-0915">Sodium</keyword>
<feature type="transmembrane region" description="Helical" evidence="9">
    <location>
        <begin position="447"/>
        <end position="467"/>
    </location>
</feature>
<sequence>MSLIDGIILLGLIALFLTIGIFGQTKTDSTADYFLAGRKLRWHQIGFSLFATNFSASALIGITGAAYAIGIAIYNYEWVGIIAMILFALVMVRVIRGSRVYTIAQYLGERFDDRVKTLYTIFVIFLLVFIDMAGSLYAGGLLLNQFIPGLSANAVIFLVMLMAGLYSVVGGMTAIARTDMYQSLVLLLGAVMIAWFSLSAVGGWEAFIETAPPESLSLIRGLDDRAVPWTGLLIGVPIICIYFWVVNQNMVQWVLSANTQADARRGLLMAGALKTLCLFLIVLPGIAAISFLPGLSEPDRVYPAMLLELLPSGILGLVLAGFVSGLMSNTDSTLHAASTMITMDFVRKRRPDVAPKTLILVGRLTTILIIGISALWAPNIGRFGTLFEYIQTLLSYSVAPFVVVYLGGMFWSRATAAGAVAALIAGFGSALAIAIMGDGLDLFSLHYLHVPLPVAVISVIIFIAVSLKTDAQPVEDRLSWSRRRGDTDSRTGMRLDRWLAGGLVVVTMGVLVLFW</sequence>
<evidence type="ECO:0000256" key="7">
    <source>
        <dbReference type="ARBA" id="ARBA00023201"/>
    </source>
</evidence>
<dbReference type="InterPro" id="IPR038377">
    <property type="entry name" value="Na/Glc_symporter_sf"/>
</dbReference>
<feature type="transmembrane region" description="Helical" evidence="9">
    <location>
        <begin position="184"/>
        <end position="207"/>
    </location>
</feature>
<dbReference type="NCBIfam" id="TIGR00813">
    <property type="entry name" value="sss"/>
    <property type="match status" value="1"/>
</dbReference>
<feature type="transmembrane region" description="Helical" evidence="9">
    <location>
        <begin position="389"/>
        <end position="407"/>
    </location>
</feature>
<proteinExistence type="inferred from homology"/>
<dbReference type="PANTHER" id="PTHR11819:SF195">
    <property type="entry name" value="SODIUM_GLUCOSE COTRANSPORTER 4"/>
    <property type="match status" value="1"/>
</dbReference>
<evidence type="ECO:0000256" key="8">
    <source>
        <dbReference type="RuleBase" id="RU362091"/>
    </source>
</evidence>
<evidence type="ECO:0000313" key="10">
    <source>
        <dbReference type="EMBL" id="GLQ21404.1"/>
    </source>
</evidence>
<dbReference type="InterPro" id="IPR001734">
    <property type="entry name" value="Na/solute_symporter"/>
</dbReference>
<dbReference type="InterPro" id="IPR018212">
    <property type="entry name" value="Na/solute_symporter_CS"/>
</dbReference>
<keyword evidence="4" id="KW-0813">Transport</keyword>
<comment type="caution">
    <text evidence="10">The sequence shown here is derived from an EMBL/GenBank/DDBJ whole genome shotgun (WGS) entry which is preliminary data.</text>
</comment>
<keyword evidence="11" id="KW-1185">Reference proteome</keyword>
<dbReference type="PANTHER" id="PTHR11819">
    <property type="entry name" value="SOLUTE CARRIER FAMILY 5"/>
    <property type="match status" value="1"/>
</dbReference>
<accession>A0ABQ5V3W2</accession>
<dbReference type="PROSITE" id="PS50283">
    <property type="entry name" value="NA_SOLUT_SYMP_3"/>
    <property type="match status" value="1"/>
</dbReference>
<feature type="transmembrane region" description="Helical" evidence="9">
    <location>
        <begin position="117"/>
        <end position="138"/>
    </location>
</feature>
<reference evidence="10" key="1">
    <citation type="journal article" date="2014" name="Int. J. Syst. Evol. Microbiol.">
        <title>Complete genome of a new Firmicutes species belonging to the dominant human colonic microbiota ('Ruminococcus bicirculans') reveals two chromosomes and a selective capacity to utilize plant glucans.</title>
        <authorList>
            <consortium name="NISC Comparative Sequencing Program"/>
            <person name="Wegmann U."/>
            <person name="Louis P."/>
            <person name="Goesmann A."/>
            <person name="Henrissat B."/>
            <person name="Duncan S.H."/>
            <person name="Flint H.J."/>
        </authorList>
    </citation>
    <scope>NUCLEOTIDE SEQUENCE</scope>
    <source>
        <strain evidence="10">NBRC 108216</strain>
    </source>
</reference>
<feature type="transmembrane region" description="Helical" evidence="9">
    <location>
        <begin position="227"/>
        <end position="246"/>
    </location>
</feature>
<evidence type="ECO:0000256" key="6">
    <source>
        <dbReference type="ARBA" id="ARBA00023136"/>
    </source>
</evidence>
<evidence type="ECO:0000256" key="4">
    <source>
        <dbReference type="ARBA" id="ARBA00022847"/>
    </source>
</evidence>
<evidence type="ECO:0000313" key="11">
    <source>
        <dbReference type="Proteomes" id="UP001161390"/>
    </source>
</evidence>
<organism evidence="10 11">
    <name type="scientific">Algimonas porphyrae</name>
    <dbReference type="NCBI Taxonomy" id="1128113"/>
    <lineage>
        <taxon>Bacteria</taxon>
        <taxon>Pseudomonadati</taxon>
        <taxon>Pseudomonadota</taxon>
        <taxon>Alphaproteobacteria</taxon>
        <taxon>Maricaulales</taxon>
        <taxon>Robiginitomaculaceae</taxon>
        <taxon>Algimonas</taxon>
    </lineage>
</organism>
<feature type="transmembrane region" description="Helical" evidence="9">
    <location>
        <begin position="498"/>
        <end position="514"/>
    </location>
</feature>
<reference evidence="10" key="2">
    <citation type="submission" date="2023-01" db="EMBL/GenBank/DDBJ databases">
        <title>Draft genome sequence of Algimonas porphyrae strain NBRC 108216.</title>
        <authorList>
            <person name="Sun Q."/>
            <person name="Mori K."/>
        </authorList>
    </citation>
    <scope>NUCLEOTIDE SEQUENCE</scope>
    <source>
        <strain evidence="10">NBRC 108216</strain>
    </source>
</reference>
<comment type="subcellular location">
    <subcellularLocation>
        <location evidence="1">Membrane</location>
        <topology evidence="1">Multi-pass membrane protein</topology>
    </subcellularLocation>
</comment>
<feature type="transmembrane region" description="Helical" evidence="9">
    <location>
        <begin position="6"/>
        <end position="24"/>
    </location>
</feature>
<feature type="transmembrane region" description="Helical" evidence="9">
    <location>
        <begin position="414"/>
        <end position="435"/>
    </location>
</feature>
<evidence type="ECO:0000256" key="5">
    <source>
        <dbReference type="ARBA" id="ARBA00022989"/>
    </source>
</evidence>
<keyword evidence="4" id="KW-0769">Symport</keyword>
<evidence type="ECO:0000256" key="3">
    <source>
        <dbReference type="ARBA" id="ARBA00022692"/>
    </source>
</evidence>
<keyword evidence="7" id="KW-0739">Sodium transport</keyword>